<dbReference type="HOGENOM" id="CLU_071618_0_0_1"/>
<dbReference type="PANTHER" id="PTHR38110:SF1">
    <property type="entry name" value="THIOESTERASE DOMAIN-CONTAINING PROTEIN"/>
    <property type="match status" value="1"/>
</dbReference>
<dbReference type="AlphaFoldDB" id="G4TAS0"/>
<dbReference type="SUPFAM" id="SSF54637">
    <property type="entry name" value="Thioesterase/thiol ester dehydrase-isomerase"/>
    <property type="match status" value="1"/>
</dbReference>
<feature type="domain" description="Acyl-CoA thioesterase-like N-terminal HotDog" evidence="1">
    <location>
        <begin position="38"/>
        <end position="118"/>
    </location>
</feature>
<dbReference type="Gene3D" id="2.40.160.210">
    <property type="entry name" value="Acyl-CoA thioesterase, double hotdog domain"/>
    <property type="match status" value="1"/>
</dbReference>
<dbReference type="Proteomes" id="UP000007148">
    <property type="component" value="Unassembled WGS sequence"/>
</dbReference>
<dbReference type="InterPro" id="IPR029069">
    <property type="entry name" value="HotDog_dom_sf"/>
</dbReference>
<dbReference type="STRING" id="1109443.G4TAS0"/>
<evidence type="ECO:0000313" key="2">
    <source>
        <dbReference type="EMBL" id="CCA68421.1"/>
    </source>
</evidence>
<dbReference type="InterPro" id="IPR049449">
    <property type="entry name" value="TesB_ACOT8-like_N"/>
</dbReference>
<dbReference type="PANTHER" id="PTHR38110">
    <property type="entry name" value="CHROMOSOME 23, WHOLE GENOME SHOTGUN SEQUENCE"/>
    <property type="match status" value="1"/>
</dbReference>
<dbReference type="InterPro" id="IPR052389">
    <property type="entry name" value="Sec_Metab_Biosynth-Assoc"/>
</dbReference>
<protein>
    <recommendedName>
        <fullName evidence="1">Acyl-CoA thioesterase-like N-terminal HotDog domain-containing protein</fullName>
    </recommendedName>
</protein>
<organism evidence="2 3">
    <name type="scientific">Serendipita indica (strain DSM 11827)</name>
    <name type="common">Root endophyte fungus</name>
    <name type="synonym">Piriformospora indica</name>
    <dbReference type="NCBI Taxonomy" id="1109443"/>
    <lineage>
        <taxon>Eukaryota</taxon>
        <taxon>Fungi</taxon>
        <taxon>Dikarya</taxon>
        <taxon>Basidiomycota</taxon>
        <taxon>Agaricomycotina</taxon>
        <taxon>Agaricomycetes</taxon>
        <taxon>Sebacinales</taxon>
        <taxon>Serendipitaceae</taxon>
        <taxon>Serendipita</taxon>
    </lineage>
</organism>
<dbReference type="InterPro" id="IPR042171">
    <property type="entry name" value="Acyl-CoA_hotdog"/>
</dbReference>
<dbReference type="OMA" id="HETYLEV"/>
<dbReference type="InParanoid" id="G4TAS0"/>
<sequence length="351" mass="38603">MAPFAQNMREVRLVEQGKRETTNADSQSLEAQFEARIDGEWAVLVVPNGGYLLGLLIQASTMFQEGSPLSEPLYLSAQFLGSTSVGPCTIVVNKIKSGKSYVNLTAKLVQKGRTNIHCQLIYGKLSVAQHPYGAFPATRNQLTLAHPSGLSRRCPLSVHPSKCSITPFGPPFQFGKRLVQAIDPYYIDKMERIAALPYVSDSDGGDLGGGIFEWGGWYQMLDEEDVITPQVVCFLGDVAPWMLPQSILAKREAPMWVPTLAFSVDFKYHVPTASEDVPGISKRTIGIFFTSKFLIDGRHDVTAEIWTAPSEIGRGHEEPGWQDKMFCMGLVNQTVTCVPAAMNLKNSTSKL</sequence>
<evidence type="ECO:0000259" key="1">
    <source>
        <dbReference type="Pfam" id="PF13622"/>
    </source>
</evidence>
<name>G4TAS0_SERID</name>
<dbReference type="OrthoDB" id="2532955at2759"/>
<accession>G4TAS0</accession>
<evidence type="ECO:0000313" key="3">
    <source>
        <dbReference type="Proteomes" id="UP000007148"/>
    </source>
</evidence>
<dbReference type="EMBL" id="CAFZ01000032">
    <property type="protein sequence ID" value="CCA68421.1"/>
    <property type="molecule type" value="Genomic_DNA"/>
</dbReference>
<dbReference type="Pfam" id="PF13622">
    <property type="entry name" value="4HBT_3"/>
    <property type="match status" value="1"/>
</dbReference>
<gene>
    <name evidence="2" type="ORF">PIIN_02285</name>
</gene>
<proteinExistence type="predicted"/>
<comment type="caution">
    <text evidence="2">The sequence shown here is derived from an EMBL/GenBank/DDBJ whole genome shotgun (WGS) entry which is preliminary data.</text>
</comment>
<reference evidence="2 3" key="1">
    <citation type="journal article" date="2011" name="PLoS Pathog.">
        <title>Endophytic Life Strategies Decoded by Genome and Transcriptome Analyses of the Mutualistic Root Symbiont Piriformospora indica.</title>
        <authorList>
            <person name="Zuccaro A."/>
            <person name="Lahrmann U."/>
            <person name="Guldener U."/>
            <person name="Langen G."/>
            <person name="Pfiffi S."/>
            <person name="Biedenkopf D."/>
            <person name="Wong P."/>
            <person name="Samans B."/>
            <person name="Grimm C."/>
            <person name="Basiewicz M."/>
            <person name="Murat C."/>
            <person name="Martin F."/>
            <person name="Kogel K.H."/>
        </authorList>
    </citation>
    <scope>NUCLEOTIDE SEQUENCE [LARGE SCALE GENOMIC DNA]</scope>
    <source>
        <strain evidence="2 3">DSM 11827</strain>
    </source>
</reference>
<dbReference type="eggNOG" id="ENOG502S4FF">
    <property type="taxonomic scope" value="Eukaryota"/>
</dbReference>
<keyword evidence="3" id="KW-1185">Reference proteome</keyword>